<evidence type="ECO:0000313" key="1">
    <source>
        <dbReference type="Proteomes" id="UP000887580"/>
    </source>
</evidence>
<dbReference type="Proteomes" id="UP000887580">
    <property type="component" value="Unplaced"/>
</dbReference>
<organism evidence="1 2">
    <name type="scientific">Panagrolaimus sp. PS1159</name>
    <dbReference type="NCBI Taxonomy" id="55785"/>
    <lineage>
        <taxon>Eukaryota</taxon>
        <taxon>Metazoa</taxon>
        <taxon>Ecdysozoa</taxon>
        <taxon>Nematoda</taxon>
        <taxon>Chromadorea</taxon>
        <taxon>Rhabditida</taxon>
        <taxon>Tylenchina</taxon>
        <taxon>Panagrolaimomorpha</taxon>
        <taxon>Panagrolaimoidea</taxon>
        <taxon>Panagrolaimidae</taxon>
        <taxon>Panagrolaimus</taxon>
    </lineage>
</organism>
<evidence type="ECO:0000313" key="2">
    <source>
        <dbReference type="WBParaSite" id="PS1159_v2.g7338.t1"/>
    </source>
</evidence>
<accession>A0AC35GPY7</accession>
<dbReference type="WBParaSite" id="PS1159_v2.g7338.t1">
    <property type="protein sequence ID" value="PS1159_v2.g7338.t1"/>
    <property type="gene ID" value="PS1159_v2.g7338"/>
</dbReference>
<protein>
    <submittedName>
        <fullName evidence="2">Uncharacterized protein</fullName>
    </submittedName>
</protein>
<proteinExistence type="predicted"/>
<name>A0AC35GPY7_9BILA</name>
<reference evidence="2" key="1">
    <citation type="submission" date="2022-11" db="UniProtKB">
        <authorList>
            <consortium name="WormBaseParasite"/>
        </authorList>
    </citation>
    <scope>IDENTIFICATION</scope>
</reference>
<sequence>MVKEMIVECIEKGSNEFQLFDFKGERKYNFSMDEIGVHLSKNFKRRYPPHLNKFDIIYNIYKSADEIYSCKSETYGFYAPNIYVTKVLLISSNQLSEYSHRYGIPSTTILLFLKWFNACISTNLTLDSEGSCKTTQTVQKTPIIVKENELTEIEKYFSITFNNLEASYPTTSLSSEDHEQNEDDD</sequence>